<keyword evidence="4" id="KW-0238">DNA-binding</keyword>
<evidence type="ECO:0000313" key="10">
    <source>
        <dbReference type="EMBL" id="EYU28771.1"/>
    </source>
</evidence>
<dbReference type="InterPro" id="IPR050560">
    <property type="entry name" value="MYB_TF"/>
</dbReference>
<feature type="domain" description="Myb-like" evidence="8">
    <location>
        <begin position="61"/>
        <end position="111"/>
    </location>
</feature>
<dbReference type="GO" id="GO:0000978">
    <property type="term" value="F:RNA polymerase II cis-regulatory region sequence-specific DNA binding"/>
    <property type="evidence" value="ECO:0000318"/>
    <property type="project" value="GO_Central"/>
</dbReference>
<dbReference type="eggNOG" id="KOG0048">
    <property type="taxonomic scope" value="Eukaryota"/>
</dbReference>
<dbReference type="GO" id="GO:0000981">
    <property type="term" value="F:DNA-binding transcription factor activity, RNA polymerase II-specific"/>
    <property type="evidence" value="ECO:0000318"/>
    <property type="project" value="GO_Central"/>
</dbReference>
<dbReference type="SMART" id="SM00717">
    <property type="entry name" value="SANT"/>
    <property type="match status" value="2"/>
</dbReference>
<organism evidence="10 11">
    <name type="scientific">Erythranthe guttata</name>
    <name type="common">Yellow monkey flower</name>
    <name type="synonym">Mimulus guttatus</name>
    <dbReference type="NCBI Taxonomy" id="4155"/>
    <lineage>
        <taxon>Eukaryota</taxon>
        <taxon>Viridiplantae</taxon>
        <taxon>Streptophyta</taxon>
        <taxon>Embryophyta</taxon>
        <taxon>Tracheophyta</taxon>
        <taxon>Spermatophyta</taxon>
        <taxon>Magnoliopsida</taxon>
        <taxon>eudicotyledons</taxon>
        <taxon>Gunneridae</taxon>
        <taxon>Pentapetalae</taxon>
        <taxon>asterids</taxon>
        <taxon>lamiids</taxon>
        <taxon>Lamiales</taxon>
        <taxon>Phrymaceae</taxon>
        <taxon>Erythranthe</taxon>
    </lineage>
</organism>
<sequence length="256" mass="28211">NGQSSSSKVCSRGHWRAAEDAKLKELVSLYGPHNWNLIAHKLQYNGRSGKSCRLRWYNQLDPRINTRAFSEEEEERLMSAHSLYGNKWAMLARLFPGRTDNAVKNHWHVLMARNYRRHHSSSTSSLLTNTNTIITAAAAVEPSETPPPFPNSGGGAPNNTPLWAPQTYLGLFPGPSTSEMMSVFKHGNSYNYISATSAIIHQQAPPPPPPCINNKNNNTSPSRQQVSTADIVAGTAEERTAPPFIDFLGVGGTLFN</sequence>
<reference evidence="10 11" key="1">
    <citation type="journal article" date="2013" name="Proc. Natl. Acad. Sci. U.S.A.">
        <title>Fine-scale variation in meiotic recombination in Mimulus inferred from population shotgun sequencing.</title>
        <authorList>
            <person name="Hellsten U."/>
            <person name="Wright K.M."/>
            <person name="Jenkins J."/>
            <person name="Shu S."/>
            <person name="Yuan Y."/>
            <person name="Wessler S.R."/>
            <person name="Schmutz J."/>
            <person name="Willis J.H."/>
            <person name="Rokhsar D.S."/>
        </authorList>
    </citation>
    <scope>NUCLEOTIDE SEQUENCE [LARGE SCALE GENOMIC DNA]</scope>
    <source>
        <strain evidence="11">cv. DUN x IM62</strain>
    </source>
</reference>
<keyword evidence="6" id="KW-0539">Nucleus</keyword>
<evidence type="ECO:0000256" key="6">
    <source>
        <dbReference type="ARBA" id="ARBA00023242"/>
    </source>
</evidence>
<dbReference type="GO" id="GO:0006355">
    <property type="term" value="P:regulation of DNA-templated transcription"/>
    <property type="evidence" value="ECO:0000318"/>
    <property type="project" value="GO_Central"/>
</dbReference>
<feature type="compositionally biased region" description="Low complexity" evidence="7">
    <location>
        <begin position="212"/>
        <end position="221"/>
    </location>
</feature>
<protein>
    <recommendedName>
        <fullName evidence="12">MYB transcription factor</fullName>
    </recommendedName>
</protein>
<evidence type="ECO:0000259" key="8">
    <source>
        <dbReference type="PROSITE" id="PS50090"/>
    </source>
</evidence>
<keyword evidence="11" id="KW-1185">Reference proteome</keyword>
<feature type="non-terminal residue" evidence="10">
    <location>
        <position position="1"/>
    </location>
</feature>
<dbReference type="PANTHER" id="PTHR45614:SF175">
    <property type="entry name" value="TRANSCRIPTION FACTOR MYB105-RELATED"/>
    <property type="match status" value="1"/>
</dbReference>
<evidence type="ECO:0000256" key="2">
    <source>
        <dbReference type="ARBA" id="ARBA00022737"/>
    </source>
</evidence>
<evidence type="ECO:0008006" key="12">
    <source>
        <dbReference type="Google" id="ProtNLM"/>
    </source>
</evidence>
<evidence type="ECO:0000256" key="7">
    <source>
        <dbReference type="SAM" id="MobiDB-lite"/>
    </source>
</evidence>
<dbReference type="PANTHER" id="PTHR45614">
    <property type="entry name" value="MYB PROTEIN-RELATED"/>
    <property type="match status" value="1"/>
</dbReference>
<feature type="region of interest" description="Disordered" evidence="7">
    <location>
        <begin position="202"/>
        <end position="223"/>
    </location>
</feature>
<dbReference type="CDD" id="cd00167">
    <property type="entry name" value="SANT"/>
    <property type="match status" value="2"/>
</dbReference>
<keyword evidence="3" id="KW-0805">Transcription regulation</keyword>
<feature type="domain" description="Myb-like" evidence="8">
    <location>
        <begin position="12"/>
        <end position="60"/>
    </location>
</feature>
<comment type="subcellular location">
    <subcellularLocation>
        <location evidence="1">Nucleus</location>
    </subcellularLocation>
</comment>
<dbReference type="SUPFAM" id="SSF46689">
    <property type="entry name" value="Homeodomain-like"/>
    <property type="match status" value="1"/>
</dbReference>
<gene>
    <name evidence="10" type="ORF">MIMGU_mgv1a021632mg</name>
</gene>
<dbReference type="Pfam" id="PF00249">
    <property type="entry name" value="Myb_DNA-binding"/>
    <property type="match status" value="2"/>
</dbReference>
<evidence type="ECO:0000256" key="5">
    <source>
        <dbReference type="ARBA" id="ARBA00023163"/>
    </source>
</evidence>
<evidence type="ECO:0000259" key="9">
    <source>
        <dbReference type="PROSITE" id="PS51294"/>
    </source>
</evidence>
<dbReference type="GO" id="GO:0005634">
    <property type="term" value="C:nucleus"/>
    <property type="evidence" value="ECO:0000318"/>
    <property type="project" value="GO_Central"/>
</dbReference>
<evidence type="ECO:0000256" key="1">
    <source>
        <dbReference type="ARBA" id="ARBA00004123"/>
    </source>
</evidence>
<feature type="domain" description="HTH myb-type" evidence="9">
    <location>
        <begin position="61"/>
        <end position="115"/>
    </location>
</feature>
<dbReference type="PROSITE" id="PS50090">
    <property type="entry name" value="MYB_LIKE"/>
    <property type="match status" value="2"/>
</dbReference>
<evidence type="ECO:0000313" key="11">
    <source>
        <dbReference type="Proteomes" id="UP000030748"/>
    </source>
</evidence>
<dbReference type="AlphaFoldDB" id="A0A022QLD4"/>
<dbReference type="Gene3D" id="1.10.10.60">
    <property type="entry name" value="Homeodomain-like"/>
    <property type="match status" value="2"/>
</dbReference>
<dbReference type="FunFam" id="1.10.10.60:FF:000060">
    <property type="entry name" value="MYB transcription factor"/>
    <property type="match status" value="1"/>
</dbReference>
<proteinExistence type="predicted"/>
<dbReference type="InterPro" id="IPR001005">
    <property type="entry name" value="SANT/Myb"/>
</dbReference>
<dbReference type="InterPro" id="IPR009057">
    <property type="entry name" value="Homeodomain-like_sf"/>
</dbReference>
<name>A0A022QLD4_ERYGU</name>
<dbReference type="InterPro" id="IPR017930">
    <property type="entry name" value="Myb_dom"/>
</dbReference>
<dbReference type="STRING" id="4155.A0A022QLD4"/>
<evidence type="ECO:0000256" key="3">
    <source>
        <dbReference type="ARBA" id="ARBA00023015"/>
    </source>
</evidence>
<dbReference type="EMBL" id="KI631311">
    <property type="protein sequence ID" value="EYU28771.1"/>
    <property type="molecule type" value="Genomic_DNA"/>
</dbReference>
<accession>A0A022QLD4</accession>
<dbReference type="PROSITE" id="PS51294">
    <property type="entry name" value="HTH_MYB"/>
    <property type="match status" value="2"/>
</dbReference>
<keyword evidence="5" id="KW-0804">Transcription</keyword>
<keyword evidence="2" id="KW-0677">Repeat</keyword>
<dbReference type="Proteomes" id="UP000030748">
    <property type="component" value="Unassembled WGS sequence"/>
</dbReference>
<feature type="domain" description="HTH myb-type" evidence="9">
    <location>
        <begin position="7"/>
        <end position="60"/>
    </location>
</feature>
<evidence type="ECO:0000256" key="4">
    <source>
        <dbReference type="ARBA" id="ARBA00023125"/>
    </source>
</evidence>